<accession>A0A3B1BUE0</accession>
<dbReference type="Gene3D" id="3.90.10.10">
    <property type="entry name" value="Cytochrome C3"/>
    <property type="match status" value="1"/>
</dbReference>
<dbReference type="Pfam" id="PF14522">
    <property type="entry name" value="Cytochrome_C7"/>
    <property type="match status" value="1"/>
</dbReference>
<dbReference type="InterPro" id="IPR026352">
    <property type="entry name" value="Nanowire_3heme"/>
</dbReference>
<dbReference type="EMBL" id="UOGC01000010">
    <property type="protein sequence ID" value="VAX15484.1"/>
    <property type="molecule type" value="Genomic_DNA"/>
</dbReference>
<dbReference type="InterPro" id="IPR036280">
    <property type="entry name" value="Multihaem_cyt_sf"/>
</dbReference>
<feature type="domain" description="Cytochrome c7-like" evidence="1">
    <location>
        <begin position="53"/>
        <end position="115"/>
    </location>
</feature>
<evidence type="ECO:0000259" key="1">
    <source>
        <dbReference type="Pfam" id="PF14522"/>
    </source>
</evidence>
<dbReference type="InterPro" id="IPR029467">
    <property type="entry name" value="Cyt_c7-like"/>
</dbReference>
<sequence>MSEKNKASRVGGWLLLLVVMVMTIGVVSPGTARAEYADVVINNYSDEQGMRPVVFPHWFHRLRFRCKVCHADLGFKFQAGGNKIKMSNIIEGEFCGACHNGEVAWSAENCDMCHSGKEGTKTMVHGSTVQGLVSPVGIQKFTKDEKSQYEK</sequence>
<organism evidence="2">
    <name type="scientific">hydrothermal vent metagenome</name>
    <dbReference type="NCBI Taxonomy" id="652676"/>
    <lineage>
        <taxon>unclassified sequences</taxon>
        <taxon>metagenomes</taxon>
        <taxon>ecological metagenomes</taxon>
    </lineage>
</organism>
<reference evidence="2" key="1">
    <citation type="submission" date="2018-06" db="EMBL/GenBank/DDBJ databases">
        <authorList>
            <person name="Zhirakovskaya E."/>
        </authorList>
    </citation>
    <scope>NUCLEOTIDE SEQUENCE</scope>
</reference>
<dbReference type="AlphaFoldDB" id="A0A3B1BUE0"/>
<dbReference type="SUPFAM" id="SSF48695">
    <property type="entry name" value="Multiheme cytochromes"/>
    <property type="match status" value="1"/>
</dbReference>
<protein>
    <submittedName>
        <fullName evidence="2">Cytochrome c family protein</fullName>
    </submittedName>
</protein>
<name>A0A3B1BUE0_9ZZZZ</name>
<proteinExistence type="predicted"/>
<gene>
    <name evidence="2" type="ORF">MNBD_NITROSPINAE01-753</name>
</gene>
<evidence type="ECO:0000313" key="2">
    <source>
        <dbReference type="EMBL" id="VAX15484.1"/>
    </source>
</evidence>
<dbReference type="NCBIfam" id="TIGR04257">
    <property type="entry name" value="nanowire_3heme"/>
    <property type="match status" value="1"/>
</dbReference>